<evidence type="ECO:0000313" key="2">
    <source>
        <dbReference type="EMBL" id="AWG25997.1"/>
    </source>
</evidence>
<feature type="compositionally biased region" description="Polar residues" evidence="1">
    <location>
        <begin position="1"/>
        <end position="12"/>
    </location>
</feature>
<keyword evidence="3" id="KW-1185">Reference proteome</keyword>
<dbReference type="Proteomes" id="UP000244677">
    <property type="component" value="Chromosome"/>
</dbReference>
<dbReference type="KEGG" id="fki:FK004_12575"/>
<evidence type="ECO:0000313" key="3">
    <source>
        <dbReference type="Proteomes" id="UP000244677"/>
    </source>
</evidence>
<name>A0A2S1LQH2_9FLAO</name>
<gene>
    <name evidence="2" type="ORF">FK004_12575</name>
</gene>
<proteinExistence type="predicted"/>
<accession>A0A2S1LQH2</accession>
<sequence>MDAKNNEISSTDLADGNQGYDKLNFSPETTQRYKIVISPFKKGNVPNGEINIFIKKYSTKELEGIKKSSLAAKEENNKDIMTLDIKHFWEAFDQLKDCRNFKDSVQIIQTVYLDRATDGLKNFQKVKDFSAEKFVHKIHQYKKFYNSVRKNTYVANELDISDHSLLDRFKKIYPEAKGFKVCFIIGPVSDGATISGNYLLLGTELLSGDANSDTSEFTNANFKADFSKIKTTDDLKLKLEEVAAHESVHTQQQPRNKDAVICNLLDLAIREGVAEFIAQKILDRPFKPKNYEIYGIAHEKELWIEFKSELCNASLKNWIANNGTSTDRPADLGYLIGYKIAASYYDMMPDKKQAIKEMITMDNPLLFLDKSRYDIKFR</sequence>
<reference evidence="2 3" key="1">
    <citation type="submission" date="2017-04" db="EMBL/GenBank/DDBJ databases">
        <title>Complete genome sequence of Flavobacterium kingsejong AJ004.</title>
        <authorList>
            <person name="Lee P.C."/>
        </authorList>
    </citation>
    <scope>NUCLEOTIDE SEQUENCE [LARGE SCALE GENOMIC DNA]</scope>
    <source>
        <strain evidence="2 3">AJ004</strain>
    </source>
</reference>
<dbReference type="EMBL" id="CP020919">
    <property type="protein sequence ID" value="AWG25997.1"/>
    <property type="molecule type" value="Genomic_DNA"/>
</dbReference>
<dbReference type="AlphaFoldDB" id="A0A2S1LQH2"/>
<organism evidence="2 3">
    <name type="scientific">Flavobacterium kingsejongi</name>
    <dbReference type="NCBI Taxonomy" id="1678728"/>
    <lineage>
        <taxon>Bacteria</taxon>
        <taxon>Pseudomonadati</taxon>
        <taxon>Bacteroidota</taxon>
        <taxon>Flavobacteriia</taxon>
        <taxon>Flavobacteriales</taxon>
        <taxon>Flavobacteriaceae</taxon>
        <taxon>Flavobacterium</taxon>
    </lineage>
</organism>
<evidence type="ECO:0000256" key="1">
    <source>
        <dbReference type="SAM" id="MobiDB-lite"/>
    </source>
</evidence>
<protein>
    <submittedName>
        <fullName evidence="2">Uncharacterized protein</fullName>
    </submittedName>
</protein>
<feature type="region of interest" description="Disordered" evidence="1">
    <location>
        <begin position="1"/>
        <end position="21"/>
    </location>
</feature>